<dbReference type="Gene3D" id="1.10.1580.10">
    <property type="match status" value="1"/>
</dbReference>
<evidence type="ECO:0000256" key="5">
    <source>
        <dbReference type="RuleBase" id="RU364023"/>
    </source>
</evidence>
<comment type="similarity">
    <text evidence="5">Belongs to the TRAFAC class YlqF/YawG GTPase family. NOG2 subfamily.</text>
</comment>
<evidence type="ECO:0000256" key="6">
    <source>
        <dbReference type="SAM" id="MobiDB-lite"/>
    </source>
</evidence>
<keyword evidence="4 5" id="KW-0539">Nucleus</keyword>
<evidence type="ECO:0000256" key="4">
    <source>
        <dbReference type="ARBA" id="ARBA00023242"/>
    </source>
</evidence>
<dbReference type="FunFam" id="3.40.50.300:FF:000559">
    <property type="entry name" value="Nuclear/nucleolar GTPase 2"/>
    <property type="match status" value="1"/>
</dbReference>
<evidence type="ECO:0000256" key="3">
    <source>
        <dbReference type="ARBA" id="ARBA00023134"/>
    </source>
</evidence>
<comment type="subcellular location">
    <subcellularLocation>
        <location evidence="1 5">Nucleus</location>
        <location evidence="1 5">Nucleolus</location>
    </subcellularLocation>
</comment>
<dbReference type="InterPro" id="IPR050755">
    <property type="entry name" value="TRAFAC_YlqF/YawG_RiboMat"/>
</dbReference>
<dbReference type="AlphaFoldDB" id="A0A8J6AT73"/>
<evidence type="ECO:0000256" key="2">
    <source>
        <dbReference type="ARBA" id="ARBA00022741"/>
    </source>
</evidence>
<dbReference type="InterPro" id="IPR012971">
    <property type="entry name" value="NOG2_N_dom"/>
</dbReference>
<dbReference type="PROSITE" id="PS51721">
    <property type="entry name" value="G_CP"/>
    <property type="match status" value="1"/>
</dbReference>
<gene>
    <name evidence="8" type="ORF">J8273_7135</name>
</gene>
<dbReference type="Pfam" id="PF01926">
    <property type="entry name" value="MMR_HSR1"/>
    <property type="match status" value="1"/>
</dbReference>
<feature type="compositionally biased region" description="Basic residues" evidence="6">
    <location>
        <begin position="7"/>
        <end position="19"/>
    </location>
</feature>
<dbReference type="PANTHER" id="PTHR11089">
    <property type="entry name" value="GTP-BINDING PROTEIN-RELATED"/>
    <property type="match status" value="1"/>
</dbReference>
<feature type="domain" description="CP-type G" evidence="7">
    <location>
        <begin position="182"/>
        <end position="358"/>
    </location>
</feature>
<keyword evidence="9" id="KW-1185">Reference proteome</keyword>
<dbReference type="PANTHER" id="PTHR11089:SF9">
    <property type="entry name" value="NUCLEOLAR GTP-BINDING PROTEIN 2"/>
    <property type="match status" value="1"/>
</dbReference>
<organism evidence="8 9">
    <name type="scientific">Carpediemonas membranifera</name>
    <dbReference type="NCBI Taxonomy" id="201153"/>
    <lineage>
        <taxon>Eukaryota</taxon>
        <taxon>Metamonada</taxon>
        <taxon>Carpediemonas-like organisms</taxon>
        <taxon>Carpediemonas</taxon>
    </lineage>
</organism>
<keyword evidence="3 5" id="KW-0342">GTP-binding</keyword>
<dbReference type="InterPro" id="IPR030378">
    <property type="entry name" value="G_CP_dom"/>
</dbReference>
<evidence type="ECO:0000259" key="7">
    <source>
        <dbReference type="PROSITE" id="PS51721"/>
    </source>
</evidence>
<dbReference type="EMBL" id="JAHDYR010000062">
    <property type="protein sequence ID" value="KAG9390870.1"/>
    <property type="molecule type" value="Genomic_DNA"/>
</dbReference>
<accession>A0A8J6AT73</accession>
<dbReference type="SUPFAM" id="SSF52540">
    <property type="entry name" value="P-loop containing nucleoside triphosphate hydrolases"/>
    <property type="match status" value="1"/>
</dbReference>
<dbReference type="InterPro" id="IPR023179">
    <property type="entry name" value="GTP-bd_ortho_bundle_sf"/>
</dbReference>
<dbReference type="OrthoDB" id="444945at2759"/>
<keyword evidence="2 5" id="KW-0547">Nucleotide-binding</keyword>
<comment type="function">
    <text evidence="5">GTPase that associates with pre-60S ribosomal subunits in the nucleolus and is required for their nuclear export and maturation.</text>
</comment>
<evidence type="ECO:0000256" key="1">
    <source>
        <dbReference type="ARBA" id="ARBA00004604"/>
    </source>
</evidence>
<comment type="caution">
    <text evidence="8">The sequence shown here is derived from an EMBL/GenBank/DDBJ whole genome shotgun (WGS) entry which is preliminary data.</text>
</comment>
<sequence>MFSVAKKSMKAKQHKHGHTKQVEKRLKMYNSKQKRDSKGKIVSGALVKDLDKLDGRIAPNRMWFENTRVIGQKDLATFREEMEAKEADPYSMVVRHKKLPTALLADRFEGNRVKILEVESFDKTFGKSSTRKRPKLANFDMDKMVEDAKGRTEGFEHTTAEEEARDEGRHWSLKAGQSRRILAEFYKVIDSSDVVVQVLDARDPMGTRSKMMEKYMKQPENAHRKMIFVINKSDLVSPGQLKGWVNVLRRDHPTVAFHTSLSAQHRKTKNRRPAQDRGFGVEALQQLLEQMPKNFKDRKTISVSFVGYPNTGKSSIINTLKQKTVCSVAPIAGETKVWQYVSLTQKIFLIDSPGIVSPDPDLSDADIVLRGVVRSENIDDPAQYVGAILERAGFDKLVEVYDIKEPMVKRTPKAFMKAFGRRRGRLIEGGKVNIGEVAKIMIDDYVRGVIPWSVLPPGYLERKAQKAAKKAAKEE</sequence>
<dbReference type="Pfam" id="PF08153">
    <property type="entry name" value="NGP1NT"/>
    <property type="match status" value="1"/>
</dbReference>
<name>A0A8J6AT73_9EUKA</name>
<feature type="region of interest" description="Disordered" evidence="6">
    <location>
        <begin position="1"/>
        <end position="23"/>
    </location>
</feature>
<dbReference type="Proteomes" id="UP000717585">
    <property type="component" value="Unassembled WGS sequence"/>
</dbReference>
<dbReference type="InterPro" id="IPR027417">
    <property type="entry name" value="P-loop_NTPase"/>
</dbReference>
<dbReference type="InterPro" id="IPR006073">
    <property type="entry name" value="GTP-bd"/>
</dbReference>
<protein>
    <recommendedName>
        <fullName evidence="5">Nucleolar GTP-binding protein 2</fullName>
    </recommendedName>
</protein>
<dbReference type="GO" id="GO:0005730">
    <property type="term" value="C:nucleolus"/>
    <property type="evidence" value="ECO:0007669"/>
    <property type="project" value="UniProtKB-SubCell"/>
</dbReference>
<proteinExistence type="inferred from homology"/>
<dbReference type="Gene3D" id="3.40.50.300">
    <property type="entry name" value="P-loop containing nucleotide triphosphate hydrolases"/>
    <property type="match status" value="1"/>
</dbReference>
<dbReference type="GO" id="GO:0005525">
    <property type="term" value="F:GTP binding"/>
    <property type="evidence" value="ECO:0007669"/>
    <property type="project" value="UniProtKB-KW"/>
</dbReference>
<evidence type="ECO:0000313" key="8">
    <source>
        <dbReference type="EMBL" id="KAG9390870.1"/>
    </source>
</evidence>
<evidence type="ECO:0000313" key="9">
    <source>
        <dbReference type="Proteomes" id="UP000717585"/>
    </source>
</evidence>
<reference evidence="8" key="1">
    <citation type="submission" date="2021-05" db="EMBL/GenBank/DDBJ databases">
        <title>A free-living protist that lacks canonical eukaryotic 1 DNA replication and segregation systems.</title>
        <authorList>
            <person name="Salas-Leiva D.E."/>
            <person name="Tromer E.C."/>
            <person name="Curtis B.A."/>
            <person name="Jerlstrom-Hultqvist J."/>
            <person name="Kolisko M."/>
            <person name="Yi Z."/>
            <person name="Salas-Leiva J.S."/>
            <person name="Gallot-Lavallee L."/>
            <person name="Kops G.J.P.L."/>
            <person name="Archibald J.M."/>
            <person name="Simpson A.G.B."/>
            <person name="Roger A.J."/>
        </authorList>
    </citation>
    <scope>NUCLEOTIDE SEQUENCE</scope>
    <source>
        <strain evidence="8">BICM</strain>
    </source>
</reference>